<comment type="similarity">
    <text evidence="1">Belongs to the LysR transcriptional regulatory family.</text>
</comment>
<dbReference type="RefSeq" id="WP_373635621.1">
    <property type="nucleotide sequence ID" value="NZ_CP151767.2"/>
</dbReference>
<evidence type="ECO:0000259" key="5">
    <source>
        <dbReference type="PROSITE" id="PS50931"/>
    </source>
</evidence>
<evidence type="ECO:0000256" key="2">
    <source>
        <dbReference type="ARBA" id="ARBA00023015"/>
    </source>
</evidence>
<dbReference type="InterPro" id="IPR005119">
    <property type="entry name" value="LysR_subst-bd"/>
</dbReference>
<accession>A0ABZ3JCQ8</accession>
<protein>
    <submittedName>
        <fullName evidence="6">LysR family transcriptional regulator</fullName>
    </submittedName>
</protein>
<dbReference type="EMBL" id="CP151767">
    <property type="protein sequence ID" value="XFU26728.1"/>
    <property type="molecule type" value="Genomic_DNA"/>
</dbReference>
<dbReference type="Pfam" id="PF03466">
    <property type="entry name" value="LysR_substrate"/>
    <property type="match status" value="1"/>
</dbReference>
<dbReference type="InterPro" id="IPR036388">
    <property type="entry name" value="WH-like_DNA-bd_sf"/>
</dbReference>
<keyword evidence="2" id="KW-0805">Transcription regulation</keyword>
<keyword evidence="7" id="KW-1185">Reference proteome</keyword>
<dbReference type="InterPro" id="IPR036390">
    <property type="entry name" value="WH_DNA-bd_sf"/>
</dbReference>
<organism evidence="6 7">
    <name type="scientific">Yoonia rhodophyticola</name>
    <dbReference type="NCBI Taxonomy" id="3137370"/>
    <lineage>
        <taxon>Bacteria</taxon>
        <taxon>Pseudomonadati</taxon>
        <taxon>Pseudomonadota</taxon>
        <taxon>Alphaproteobacteria</taxon>
        <taxon>Rhodobacterales</taxon>
        <taxon>Paracoccaceae</taxon>
        <taxon>Yoonia</taxon>
    </lineage>
</organism>
<gene>
    <name evidence="6" type="ORF">AABB31_23070</name>
</gene>
<evidence type="ECO:0000256" key="3">
    <source>
        <dbReference type="ARBA" id="ARBA00023125"/>
    </source>
</evidence>
<feature type="domain" description="HTH lysR-type" evidence="5">
    <location>
        <begin position="4"/>
        <end position="61"/>
    </location>
</feature>
<dbReference type="SUPFAM" id="SSF53850">
    <property type="entry name" value="Periplasmic binding protein-like II"/>
    <property type="match status" value="1"/>
</dbReference>
<keyword evidence="4" id="KW-0804">Transcription</keyword>
<reference evidence="6" key="1">
    <citation type="submission" date="2024-08" db="EMBL/GenBank/DDBJ databases">
        <title>Phylogenomic analyses of a clade within the roseobacter group suggest taxonomic reassignments of species of the genera Aestuariivita, Citreicella, Loktanella, Nautella, Pelagibaca, Ruegeria, Thalassobius, Thiobacimonas and Tropicibacter, and the proposal o.</title>
        <authorList>
            <person name="Jeon C.O."/>
        </authorList>
    </citation>
    <scope>NUCLEOTIDE SEQUENCE</scope>
    <source>
        <strain evidence="6">SS1-5</strain>
    </source>
</reference>
<evidence type="ECO:0000313" key="7">
    <source>
        <dbReference type="Proteomes" id="UP001470809"/>
    </source>
</evidence>
<dbReference type="PROSITE" id="PS50931">
    <property type="entry name" value="HTH_LYSR"/>
    <property type="match status" value="1"/>
</dbReference>
<sequence length="285" mass="30412">MSHQTLRRLVYFATIADVGSIRGAAAQLGLSVPVVSEALSQLEAELDVSLATRTTPRFELTAAGLRTQAAAQKILQTAYDLTDTLSDNQPLSGTLGITLPVELAGFWLPAKIRTFGKLHPDIQFDIDVTDTVLDLHAGPIELAIRTDYIAADAQARMPADLQLVVVTRQDIAVGPDGAVRCPLIDSRADRALVATPKVSGDPIPLQFDNTMRVTNRSAALAMARAGLGAVMVMRGSVAAELATGQLVELLPQHMFGAVDLHVHFRDRLPGRAAKAFAASLTPDHQ</sequence>
<dbReference type="InterPro" id="IPR058163">
    <property type="entry name" value="LysR-type_TF_proteobact-type"/>
</dbReference>
<evidence type="ECO:0000313" key="6">
    <source>
        <dbReference type="EMBL" id="XFU26728.1"/>
    </source>
</evidence>
<evidence type="ECO:0000256" key="4">
    <source>
        <dbReference type="ARBA" id="ARBA00023163"/>
    </source>
</evidence>
<dbReference type="Gene3D" id="1.10.10.10">
    <property type="entry name" value="Winged helix-like DNA-binding domain superfamily/Winged helix DNA-binding domain"/>
    <property type="match status" value="1"/>
</dbReference>
<dbReference type="Gene3D" id="3.40.190.290">
    <property type="match status" value="1"/>
</dbReference>
<keyword evidence="3" id="KW-0238">DNA-binding</keyword>
<dbReference type="PANTHER" id="PTHR30537">
    <property type="entry name" value="HTH-TYPE TRANSCRIPTIONAL REGULATOR"/>
    <property type="match status" value="1"/>
</dbReference>
<dbReference type="Proteomes" id="UP001470809">
    <property type="component" value="Chromosome"/>
</dbReference>
<dbReference type="SUPFAM" id="SSF46785">
    <property type="entry name" value="Winged helix' DNA-binding domain"/>
    <property type="match status" value="1"/>
</dbReference>
<proteinExistence type="inferred from homology"/>
<dbReference type="PANTHER" id="PTHR30537:SF5">
    <property type="entry name" value="HTH-TYPE TRANSCRIPTIONAL ACTIVATOR TTDR-RELATED"/>
    <property type="match status" value="1"/>
</dbReference>
<evidence type="ECO:0000256" key="1">
    <source>
        <dbReference type="ARBA" id="ARBA00009437"/>
    </source>
</evidence>
<dbReference type="Pfam" id="PF00126">
    <property type="entry name" value="HTH_1"/>
    <property type="match status" value="1"/>
</dbReference>
<name>A0ABZ3JCQ8_9RHOB</name>
<dbReference type="InterPro" id="IPR000847">
    <property type="entry name" value="LysR_HTH_N"/>
</dbReference>